<gene>
    <name evidence="1" type="ORF">LCGC14_1457100</name>
</gene>
<protein>
    <submittedName>
        <fullName evidence="1">Uncharacterized protein</fullName>
    </submittedName>
</protein>
<organism evidence="1">
    <name type="scientific">marine sediment metagenome</name>
    <dbReference type="NCBI Taxonomy" id="412755"/>
    <lineage>
        <taxon>unclassified sequences</taxon>
        <taxon>metagenomes</taxon>
        <taxon>ecological metagenomes</taxon>
    </lineage>
</organism>
<proteinExistence type="predicted"/>
<accession>A0A0F9MI55</accession>
<dbReference type="EMBL" id="LAZR01010101">
    <property type="protein sequence ID" value="KKM68812.1"/>
    <property type="molecule type" value="Genomic_DNA"/>
</dbReference>
<evidence type="ECO:0000313" key="1">
    <source>
        <dbReference type="EMBL" id="KKM68812.1"/>
    </source>
</evidence>
<dbReference type="AlphaFoldDB" id="A0A0F9MI55"/>
<reference evidence="1" key="1">
    <citation type="journal article" date="2015" name="Nature">
        <title>Complex archaea that bridge the gap between prokaryotes and eukaryotes.</title>
        <authorList>
            <person name="Spang A."/>
            <person name="Saw J.H."/>
            <person name="Jorgensen S.L."/>
            <person name="Zaremba-Niedzwiedzka K."/>
            <person name="Martijn J."/>
            <person name="Lind A.E."/>
            <person name="van Eijk R."/>
            <person name="Schleper C."/>
            <person name="Guy L."/>
            <person name="Ettema T.J."/>
        </authorList>
    </citation>
    <scope>NUCLEOTIDE SEQUENCE</scope>
</reference>
<comment type="caution">
    <text evidence="1">The sequence shown here is derived from an EMBL/GenBank/DDBJ whole genome shotgun (WGS) entry which is preliminary data.</text>
</comment>
<sequence length="102" mass="11164">MITDGSGLSVVGLALLRRNKDKLLPPVSLELKVMGGKQVMLLTGTTDSFWSSSFGWGRADERSQALFTALDELGCPMPLEQIQLLDPDGDHTFRGARWATQD</sequence>
<name>A0A0F9MI55_9ZZZZ</name>